<evidence type="ECO:0000313" key="2">
    <source>
        <dbReference type="Proteomes" id="UP000002212"/>
    </source>
</evidence>
<protein>
    <submittedName>
        <fullName evidence="1">Uncharacterized protein</fullName>
    </submittedName>
</protein>
<gene>
    <name evidence="1" type="ordered locus">ROP_pROB02-01160</name>
</gene>
<accession>C1BDS6</accession>
<dbReference type="PATRIC" id="fig|632772.20.peg.8496"/>
<proteinExistence type="predicted"/>
<reference evidence="1 2" key="2">
    <citation type="submission" date="2009-03" db="EMBL/GenBank/DDBJ databases">
        <title>Comparison of the complete genome sequences of Rhodococcus erythropolis PR4 and Rhodococcus opacus B4.</title>
        <authorList>
            <person name="Takarada H."/>
            <person name="Sekine M."/>
            <person name="Hosoyama A."/>
            <person name="Yamada R."/>
            <person name="Fujisawa T."/>
            <person name="Omata S."/>
            <person name="Shimizu A."/>
            <person name="Tsukatani N."/>
            <person name="Tanikawa S."/>
            <person name="Fujita N."/>
            <person name="Harayama S."/>
        </authorList>
    </citation>
    <scope>NUCLEOTIDE SEQUENCE [LARGE SCALE GENOMIC DNA]</scope>
    <source>
        <strain evidence="1 2">B4</strain>
        <plasmid evidence="1 2">pROB02</plasmid>
    </source>
</reference>
<dbReference type="KEGG" id="rop:ROP_pROB02-01160"/>
<dbReference type="Proteomes" id="UP000002212">
    <property type="component" value="Plasmid pROB02"/>
</dbReference>
<name>C1BDS6_RHOOB</name>
<dbReference type="EMBL" id="AP011117">
    <property type="protein sequence ID" value="BAH47129.1"/>
    <property type="molecule type" value="Genomic_DNA"/>
</dbReference>
<geneLocation type="plasmid" evidence="1 2">
    <name>pROB02</name>
</geneLocation>
<dbReference type="AlphaFoldDB" id="C1BDS6"/>
<keyword evidence="1" id="KW-0614">Plasmid</keyword>
<sequence>MWSAYETEAFPLEGVSLASLLMRSSYRFTLDHKEVDSIEKSTGDDRACLPLTPAVNQKEHV</sequence>
<evidence type="ECO:0000313" key="1">
    <source>
        <dbReference type="EMBL" id="BAH47129.1"/>
    </source>
</evidence>
<reference evidence="1 2" key="1">
    <citation type="journal article" date="2005" name="J. Biosci. Bioeng.">
        <title>Isolation and characterization of benzene-tolerant Rhodococcus opacus strains.</title>
        <authorList>
            <person name="Na K.S."/>
            <person name="Kuroda A."/>
            <person name="Takiguchi N."/>
            <person name="Ikeda T."/>
            <person name="Ohtake H."/>
            <person name="Kato J."/>
        </authorList>
    </citation>
    <scope>NUCLEOTIDE SEQUENCE [LARGE SCALE GENOMIC DNA]</scope>
    <source>
        <strain evidence="1 2">B4</strain>
        <plasmid evidence="1">pROB02</plasmid>
    </source>
</reference>
<organism evidence="1 2">
    <name type="scientific">Rhodococcus opacus (strain B4)</name>
    <dbReference type="NCBI Taxonomy" id="632772"/>
    <lineage>
        <taxon>Bacteria</taxon>
        <taxon>Bacillati</taxon>
        <taxon>Actinomycetota</taxon>
        <taxon>Actinomycetes</taxon>
        <taxon>Mycobacteriales</taxon>
        <taxon>Nocardiaceae</taxon>
        <taxon>Rhodococcus</taxon>
    </lineage>
</organism>
<dbReference type="HOGENOM" id="CLU_2919767_0_0_11"/>